<sequence>MVQKTNRPPRRTPQEKKRLSYAKDGRNTYGQNDKASRRGVRRRKATAHRAHRHSADRVLRGALGPVDAERADLVGQDVQSLRRKPFAKAPDTPLGEFVEARLRRRVALGIDAEVTALTRIAHVRGRRGLAA</sequence>
<accession>A0A290ZAL5</accession>
<dbReference type="RefSeq" id="WP_096495849.1">
    <property type="nucleotide sequence ID" value="NZ_CP023445.1"/>
</dbReference>
<dbReference type="Proteomes" id="UP000218505">
    <property type="component" value="Chromosome"/>
</dbReference>
<feature type="compositionally biased region" description="Basic and acidic residues" evidence="1">
    <location>
        <begin position="12"/>
        <end position="26"/>
    </location>
</feature>
<dbReference type="KEGG" id="apre:CNX65_24365"/>
<evidence type="ECO:0000313" key="3">
    <source>
        <dbReference type="Proteomes" id="UP000218505"/>
    </source>
</evidence>
<proteinExistence type="predicted"/>
<organism evidence="2 3">
    <name type="scientific">Actinosynnema pretiosum</name>
    <dbReference type="NCBI Taxonomy" id="42197"/>
    <lineage>
        <taxon>Bacteria</taxon>
        <taxon>Bacillati</taxon>
        <taxon>Actinomycetota</taxon>
        <taxon>Actinomycetes</taxon>
        <taxon>Pseudonocardiales</taxon>
        <taxon>Pseudonocardiaceae</taxon>
        <taxon>Actinosynnema</taxon>
    </lineage>
</organism>
<gene>
    <name evidence="2" type="ORF">CNX65_24365</name>
</gene>
<reference evidence="2" key="1">
    <citation type="submission" date="2017-09" db="EMBL/GenBank/DDBJ databases">
        <title>Complete Genome Sequence of ansamitocin-producing Bacterium Actinosynnema pretiosum X47.</title>
        <authorList>
            <person name="Cao G."/>
            <person name="Zong G."/>
            <person name="Zhong C."/>
            <person name="Fu J."/>
        </authorList>
    </citation>
    <scope>NUCLEOTIDE SEQUENCE [LARGE SCALE GENOMIC DNA]</scope>
    <source>
        <strain evidence="2">X47</strain>
    </source>
</reference>
<feature type="region of interest" description="Disordered" evidence="1">
    <location>
        <begin position="1"/>
        <end position="55"/>
    </location>
</feature>
<evidence type="ECO:0000313" key="2">
    <source>
        <dbReference type="EMBL" id="ATE56022.1"/>
    </source>
</evidence>
<protein>
    <submittedName>
        <fullName evidence="2">Uncharacterized protein</fullName>
    </submittedName>
</protein>
<keyword evidence="3" id="KW-1185">Reference proteome</keyword>
<feature type="compositionally biased region" description="Basic residues" evidence="1">
    <location>
        <begin position="37"/>
        <end position="52"/>
    </location>
</feature>
<dbReference type="AlphaFoldDB" id="A0A290ZAL5"/>
<name>A0A290ZAL5_9PSEU</name>
<dbReference type="EMBL" id="CP023445">
    <property type="protein sequence ID" value="ATE56022.1"/>
    <property type="molecule type" value="Genomic_DNA"/>
</dbReference>
<evidence type="ECO:0000256" key="1">
    <source>
        <dbReference type="SAM" id="MobiDB-lite"/>
    </source>
</evidence>